<organism evidence="5 6">
    <name type="scientific">Streptomyces glaucosporus</name>
    <dbReference type="NCBI Taxonomy" id="284044"/>
    <lineage>
        <taxon>Bacteria</taxon>
        <taxon>Bacillati</taxon>
        <taxon>Actinomycetota</taxon>
        <taxon>Actinomycetes</taxon>
        <taxon>Kitasatosporales</taxon>
        <taxon>Streptomycetaceae</taxon>
        <taxon>Streptomyces</taxon>
    </lineage>
</organism>
<gene>
    <name evidence="5" type="ORF">GCM10010420_33040</name>
</gene>
<dbReference type="InterPro" id="IPR050491">
    <property type="entry name" value="AmpC-like"/>
</dbReference>
<dbReference type="Pfam" id="PF00144">
    <property type="entry name" value="Beta-lactamase"/>
    <property type="match status" value="1"/>
</dbReference>
<feature type="transmembrane region" description="Helical" evidence="2">
    <location>
        <begin position="467"/>
        <end position="492"/>
    </location>
</feature>
<reference evidence="6" key="1">
    <citation type="journal article" date="2019" name="Int. J. Syst. Evol. Microbiol.">
        <title>The Global Catalogue of Microorganisms (GCM) 10K type strain sequencing project: providing services to taxonomists for standard genome sequencing and annotation.</title>
        <authorList>
            <consortium name="The Broad Institute Genomics Platform"/>
            <consortium name="The Broad Institute Genome Sequencing Center for Infectious Disease"/>
            <person name="Wu L."/>
            <person name="Ma J."/>
        </authorList>
    </citation>
    <scope>NUCLEOTIDE SEQUENCE [LARGE SCALE GENOMIC DNA]</scope>
    <source>
        <strain evidence="6">JCM 6921</strain>
    </source>
</reference>
<keyword evidence="5" id="KW-0378">Hydrolase</keyword>
<evidence type="ECO:0000256" key="2">
    <source>
        <dbReference type="SAM" id="Phobius"/>
    </source>
</evidence>
<dbReference type="PANTHER" id="PTHR46825">
    <property type="entry name" value="D-ALANYL-D-ALANINE-CARBOXYPEPTIDASE/ENDOPEPTIDASE AMPH"/>
    <property type="match status" value="1"/>
</dbReference>
<feature type="transmembrane region" description="Helical" evidence="2">
    <location>
        <begin position="396"/>
        <end position="413"/>
    </location>
</feature>
<name>A0ABP5VHD9_9ACTN</name>
<dbReference type="Gene3D" id="3.40.710.10">
    <property type="entry name" value="DD-peptidase/beta-lactamase superfamily"/>
    <property type="match status" value="1"/>
</dbReference>
<dbReference type="PANTHER" id="PTHR46825:SF15">
    <property type="entry name" value="BETA-LACTAMASE-RELATED DOMAIN-CONTAINING PROTEIN"/>
    <property type="match status" value="1"/>
</dbReference>
<evidence type="ECO:0000256" key="3">
    <source>
        <dbReference type="SAM" id="SignalP"/>
    </source>
</evidence>
<keyword evidence="2" id="KW-0472">Membrane</keyword>
<sequence>MQRTLLRGARRRAAGLAAALGILLASPAVSPPALAALPADGPAARLDPASIDRFVEDYRKRTGLPGAVVAVTRGGGTVHAAGYGRTASGEDMTARTPVPIASLSKSMTALAVMRLVDEGRVDLDRPVRHHLPEFAMADPRAEEITVRQLLNQTSGMADSAHPEMTLPHPRTLAGAVAALRGARLADAPGSRWNYHNPNYFVSARLVEVVAGQPFARYMADRVFRPLGMTHTRSVASTDEMPDRARGHVRAYGKVFRASQPRWFAAGGHGVVTTASDLARWLIAQHNRGVSADGRRVVSARGVETTHTPPPGRDYAMGWSRGAPGEGPRQLRHSGELLTHNAVQILLPDSGIGIAVVTNTGMVSGDDSSVIARGLVDLARGENPGAVKPFSMTADPVLAALTLLAVALGVPGVVRARRWAGRAVDRPLWRTVLRSLPYALPVLLLVLLGDLVGLLTNRAADLALLARLWPALVVWSAVTAAVCAVVLVARGAAVFHVRRRGRPGPAA</sequence>
<dbReference type="SUPFAM" id="SSF56601">
    <property type="entry name" value="beta-lactamase/transpeptidase-like"/>
    <property type="match status" value="1"/>
</dbReference>
<keyword evidence="2" id="KW-0812">Transmembrane</keyword>
<feature type="region of interest" description="Disordered" evidence="1">
    <location>
        <begin position="300"/>
        <end position="329"/>
    </location>
</feature>
<dbReference type="RefSeq" id="WP_344631793.1">
    <property type="nucleotide sequence ID" value="NZ_BAAATJ010000014.1"/>
</dbReference>
<dbReference type="InterPro" id="IPR012338">
    <property type="entry name" value="Beta-lactam/transpept-like"/>
</dbReference>
<protein>
    <submittedName>
        <fullName evidence="5">Serine hydrolase domain-containing protein</fullName>
    </submittedName>
</protein>
<feature type="domain" description="Beta-lactamase-related" evidence="4">
    <location>
        <begin position="51"/>
        <end position="359"/>
    </location>
</feature>
<keyword evidence="2" id="KW-1133">Transmembrane helix</keyword>
<feature type="chain" id="PRO_5046375227" evidence="3">
    <location>
        <begin position="36"/>
        <end position="506"/>
    </location>
</feature>
<keyword evidence="6" id="KW-1185">Reference proteome</keyword>
<evidence type="ECO:0000313" key="6">
    <source>
        <dbReference type="Proteomes" id="UP001500058"/>
    </source>
</evidence>
<keyword evidence="3" id="KW-0732">Signal</keyword>
<comment type="caution">
    <text evidence="5">The sequence shown here is derived from an EMBL/GenBank/DDBJ whole genome shotgun (WGS) entry which is preliminary data.</text>
</comment>
<feature type="transmembrane region" description="Helical" evidence="2">
    <location>
        <begin position="434"/>
        <end position="455"/>
    </location>
</feature>
<feature type="signal peptide" evidence="3">
    <location>
        <begin position="1"/>
        <end position="35"/>
    </location>
</feature>
<dbReference type="GO" id="GO:0016787">
    <property type="term" value="F:hydrolase activity"/>
    <property type="evidence" value="ECO:0007669"/>
    <property type="project" value="UniProtKB-KW"/>
</dbReference>
<evidence type="ECO:0000259" key="4">
    <source>
        <dbReference type="Pfam" id="PF00144"/>
    </source>
</evidence>
<dbReference type="EMBL" id="BAAATJ010000014">
    <property type="protein sequence ID" value="GAA2403197.1"/>
    <property type="molecule type" value="Genomic_DNA"/>
</dbReference>
<evidence type="ECO:0000313" key="5">
    <source>
        <dbReference type="EMBL" id="GAA2403197.1"/>
    </source>
</evidence>
<dbReference type="InterPro" id="IPR001466">
    <property type="entry name" value="Beta-lactam-related"/>
</dbReference>
<accession>A0ABP5VHD9</accession>
<proteinExistence type="predicted"/>
<evidence type="ECO:0000256" key="1">
    <source>
        <dbReference type="SAM" id="MobiDB-lite"/>
    </source>
</evidence>
<dbReference type="Proteomes" id="UP001500058">
    <property type="component" value="Unassembled WGS sequence"/>
</dbReference>